<dbReference type="OrthoDB" id="9792335at2"/>
<dbReference type="SUPFAM" id="SSF55031">
    <property type="entry name" value="Bacterial exopeptidase dimerisation domain"/>
    <property type="match status" value="1"/>
</dbReference>
<dbReference type="Gene3D" id="3.30.70.360">
    <property type="match status" value="1"/>
</dbReference>
<reference evidence="9 10" key="1">
    <citation type="journal article" date="2019" name="Indoor Air">
        <title>Impacts of indoor surface finishes on bacterial viability.</title>
        <authorList>
            <person name="Hu J."/>
            <person name="Maamar S.B."/>
            <person name="Glawe A.J."/>
            <person name="Gottel N."/>
            <person name="Gilbert J.A."/>
            <person name="Hartmann E.M."/>
        </authorList>
    </citation>
    <scope>NUCLEOTIDE SEQUENCE [LARGE SCALE GENOMIC DNA]</scope>
    <source>
        <strain evidence="9 10">AF060A6</strain>
    </source>
</reference>
<dbReference type="GO" id="GO:0046872">
    <property type="term" value="F:metal ion binding"/>
    <property type="evidence" value="ECO:0007669"/>
    <property type="project" value="UniProtKB-KW"/>
</dbReference>
<dbReference type="AlphaFoldDB" id="A0A4S3PNE6"/>
<evidence type="ECO:0000313" key="10">
    <source>
        <dbReference type="Proteomes" id="UP000306477"/>
    </source>
</evidence>
<dbReference type="InterPro" id="IPR011650">
    <property type="entry name" value="Peptidase_M20_dimer"/>
</dbReference>
<protein>
    <submittedName>
        <fullName evidence="9">ArgE/DapE family deacylase</fullName>
    </submittedName>
</protein>
<keyword evidence="5" id="KW-0378">Hydrolase</keyword>
<evidence type="ECO:0000256" key="5">
    <source>
        <dbReference type="ARBA" id="ARBA00022801"/>
    </source>
</evidence>
<evidence type="ECO:0000256" key="6">
    <source>
        <dbReference type="ARBA" id="ARBA00022833"/>
    </source>
</evidence>
<name>A0A4S3PNE6_9BACI</name>
<feature type="domain" description="Peptidase M20 dimerisation" evidence="8">
    <location>
        <begin position="202"/>
        <end position="313"/>
    </location>
</feature>
<sequence>MREIVAQVDLLKEEIVQTLQDMVRIPTINPPGEKYGVFKDYFENHLDKLGYETEILEVPEEKLSELAPLGCGLPRYNIVGRLSGTSKNGKCICLNGHYDVVPVGNGWTKDPFGGEVIDGKLYGRGASDMKSGLVTQIFAVEALRRSGLQWNGEIIQTAVPDEETVGNRNAGTGYLVEQGIISKDKVDTVIITEPFEPNGIGIGHKGAIWGEITVLGKQAHGSQPSRGINAVEMMAEFLHLVNVHLQPKLQQRTTDLNVTPDESIYSTLSFDTIKGGETTNIVPDKCNVTFNRRLLPVETIEGARAEIQAILNLMKEKDQRFRYEYREFYTTEHVLVPERIPVAEVAKEVITDLGMSPKFLITAGSDDQRFVVNNAGIENCIIYGPGKTSEAHQADEHIDIEDLILGTKALALMLYKMLA</sequence>
<evidence type="ECO:0000256" key="7">
    <source>
        <dbReference type="ARBA" id="ARBA00023285"/>
    </source>
</evidence>
<gene>
    <name evidence="9" type="ORF">E1I69_16400</name>
</gene>
<dbReference type="InterPro" id="IPR010182">
    <property type="entry name" value="ArgE/DapE"/>
</dbReference>
<dbReference type="InterPro" id="IPR050072">
    <property type="entry name" value="Peptidase_M20A"/>
</dbReference>
<evidence type="ECO:0000256" key="3">
    <source>
        <dbReference type="ARBA" id="ARBA00006247"/>
    </source>
</evidence>
<dbReference type="NCBIfam" id="TIGR01910">
    <property type="entry name" value="DapE-ArgE"/>
    <property type="match status" value="1"/>
</dbReference>
<comment type="cofactor">
    <cofactor evidence="1">
        <name>Co(2+)</name>
        <dbReference type="ChEBI" id="CHEBI:48828"/>
    </cofactor>
</comment>
<evidence type="ECO:0000313" key="9">
    <source>
        <dbReference type="EMBL" id="THE11091.1"/>
    </source>
</evidence>
<dbReference type="Proteomes" id="UP000306477">
    <property type="component" value="Unassembled WGS sequence"/>
</dbReference>
<dbReference type="Pfam" id="PF07687">
    <property type="entry name" value="M20_dimer"/>
    <property type="match status" value="1"/>
</dbReference>
<evidence type="ECO:0000256" key="4">
    <source>
        <dbReference type="ARBA" id="ARBA00022723"/>
    </source>
</evidence>
<evidence type="ECO:0000259" key="8">
    <source>
        <dbReference type="Pfam" id="PF07687"/>
    </source>
</evidence>
<dbReference type="Gene3D" id="3.40.630.10">
    <property type="entry name" value="Zn peptidases"/>
    <property type="match status" value="2"/>
</dbReference>
<comment type="similarity">
    <text evidence="3">Belongs to the peptidase M20A family.</text>
</comment>
<keyword evidence="7" id="KW-0170">Cobalt</keyword>
<dbReference type="RefSeq" id="WP_136380648.1">
    <property type="nucleotide sequence ID" value="NZ_SLUB01000034.1"/>
</dbReference>
<dbReference type="InterPro" id="IPR036264">
    <property type="entry name" value="Bact_exopeptidase_dim_dom"/>
</dbReference>
<dbReference type="EMBL" id="SLUB01000034">
    <property type="protein sequence ID" value="THE11091.1"/>
    <property type="molecule type" value="Genomic_DNA"/>
</dbReference>
<dbReference type="PANTHER" id="PTHR43808:SF32">
    <property type="entry name" value="ARGE_DAPE-RELATED DEACYLASE"/>
    <property type="match status" value="1"/>
</dbReference>
<comment type="caution">
    <text evidence="9">The sequence shown here is derived from an EMBL/GenBank/DDBJ whole genome shotgun (WGS) entry which is preliminary data.</text>
</comment>
<keyword evidence="10" id="KW-1185">Reference proteome</keyword>
<dbReference type="SUPFAM" id="SSF53187">
    <property type="entry name" value="Zn-dependent exopeptidases"/>
    <property type="match status" value="1"/>
</dbReference>
<accession>A0A4S3PNE6</accession>
<dbReference type="Pfam" id="PF01546">
    <property type="entry name" value="Peptidase_M20"/>
    <property type="match status" value="1"/>
</dbReference>
<dbReference type="InterPro" id="IPR002933">
    <property type="entry name" value="Peptidase_M20"/>
</dbReference>
<evidence type="ECO:0000256" key="1">
    <source>
        <dbReference type="ARBA" id="ARBA00001941"/>
    </source>
</evidence>
<comment type="cofactor">
    <cofactor evidence="2">
        <name>Zn(2+)</name>
        <dbReference type="ChEBI" id="CHEBI:29105"/>
    </cofactor>
</comment>
<keyword evidence="4" id="KW-0479">Metal-binding</keyword>
<keyword evidence="6" id="KW-0862">Zinc</keyword>
<evidence type="ECO:0000256" key="2">
    <source>
        <dbReference type="ARBA" id="ARBA00001947"/>
    </source>
</evidence>
<organism evidence="9 10">
    <name type="scientific">Bacillus timonensis</name>
    <dbReference type="NCBI Taxonomy" id="1033734"/>
    <lineage>
        <taxon>Bacteria</taxon>
        <taxon>Bacillati</taxon>
        <taxon>Bacillota</taxon>
        <taxon>Bacilli</taxon>
        <taxon>Bacillales</taxon>
        <taxon>Bacillaceae</taxon>
        <taxon>Bacillus</taxon>
    </lineage>
</organism>
<proteinExistence type="inferred from homology"/>
<dbReference type="PANTHER" id="PTHR43808">
    <property type="entry name" value="ACETYLORNITHINE DEACETYLASE"/>
    <property type="match status" value="1"/>
</dbReference>
<dbReference type="GO" id="GO:0016787">
    <property type="term" value="F:hydrolase activity"/>
    <property type="evidence" value="ECO:0007669"/>
    <property type="project" value="UniProtKB-KW"/>
</dbReference>